<evidence type="ECO:0000256" key="4">
    <source>
        <dbReference type="ARBA" id="ARBA00022840"/>
    </source>
</evidence>
<sequence length="345" mass="36639">MSGLSINAITKRFGDFAAVDDVTLAVPHGSFVCLLGPSGCGKTTLLRMIAGLEEPSAGAIVLDGDDITTLPTHKRNLGMVFQSLALFPHLTVGDNIAYALRIRGASKQDQRKRVEELLSMIHLSGFADRPVTKLSGGQRQRVAIARALALSPKLFLLDEPLSALDAKLREAMQVELRQLQQRLGITTIVVTHDQREAMTMADLVVVMGKGKILQAAAPIEIYRKPADAFVADFIGITNLLPVEKDGAGRSTVLGAAVPELACPSGMTKATISIRPEDVRLTAPGKGMLDGTVTFVRDLGGTIETFVEAAGTTITAVATPRERPDVQVGQKVGVLLPAESCVVVKS</sequence>
<dbReference type="RefSeq" id="WP_136355995.1">
    <property type="nucleotide sequence ID" value="NZ_SSNY01000004.1"/>
</dbReference>
<dbReference type="Gene3D" id="2.40.50.100">
    <property type="match status" value="1"/>
</dbReference>
<dbReference type="Pfam" id="PF00005">
    <property type="entry name" value="ABC_tran"/>
    <property type="match status" value="1"/>
</dbReference>
<organism evidence="6 7">
    <name type="scientific">Ollibium composti</name>
    <dbReference type="NCBI Taxonomy" id="2675109"/>
    <lineage>
        <taxon>Bacteria</taxon>
        <taxon>Pseudomonadati</taxon>
        <taxon>Pseudomonadota</taxon>
        <taxon>Alphaproteobacteria</taxon>
        <taxon>Hyphomicrobiales</taxon>
        <taxon>Phyllobacteriaceae</taxon>
        <taxon>Ollibium</taxon>
    </lineage>
</organism>
<dbReference type="Proteomes" id="UP000306441">
    <property type="component" value="Unassembled WGS sequence"/>
</dbReference>
<evidence type="ECO:0000259" key="5">
    <source>
        <dbReference type="PROSITE" id="PS50893"/>
    </source>
</evidence>
<comment type="caution">
    <text evidence="6">The sequence shown here is derived from an EMBL/GenBank/DDBJ whole genome shotgun (WGS) entry which is preliminary data.</text>
</comment>
<gene>
    <name evidence="6" type="ORF">E6C48_08260</name>
</gene>
<dbReference type="PROSITE" id="PS00211">
    <property type="entry name" value="ABC_TRANSPORTER_1"/>
    <property type="match status" value="1"/>
</dbReference>
<protein>
    <submittedName>
        <fullName evidence="6">ABC transporter ATP-binding protein</fullName>
    </submittedName>
</protein>
<dbReference type="Pfam" id="PF08402">
    <property type="entry name" value="TOBE_2"/>
    <property type="match status" value="1"/>
</dbReference>
<dbReference type="PROSITE" id="PS50893">
    <property type="entry name" value="ABC_TRANSPORTER_2"/>
    <property type="match status" value="1"/>
</dbReference>
<dbReference type="InterPro" id="IPR013611">
    <property type="entry name" value="Transp-assoc_OB_typ2"/>
</dbReference>
<dbReference type="InterPro" id="IPR017871">
    <property type="entry name" value="ABC_transporter-like_CS"/>
</dbReference>
<dbReference type="Gene3D" id="3.40.50.300">
    <property type="entry name" value="P-loop containing nucleotide triphosphate hydrolases"/>
    <property type="match status" value="1"/>
</dbReference>
<dbReference type="GO" id="GO:0005524">
    <property type="term" value="F:ATP binding"/>
    <property type="evidence" value="ECO:0007669"/>
    <property type="project" value="UniProtKB-KW"/>
</dbReference>
<dbReference type="InterPro" id="IPR008995">
    <property type="entry name" value="Mo/tungstate-bd_C_term_dom"/>
</dbReference>
<dbReference type="InterPro" id="IPR027417">
    <property type="entry name" value="P-loop_NTPase"/>
</dbReference>
<dbReference type="PANTHER" id="PTHR42781">
    <property type="entry name" value="SPERMIDINE/PUTRESCINE IMPORT ATP-BINDING PROTEIN POTA"/>
    <property type="match status" value="1"/>
</dbReference>
<dbReference type="InterPro" id="IPR003593">
    <property type="entry name" value="AAA+_ATPase"/>
</dbReference>
<evidence type="ECO:0000256" key="1">
    <source>
        <dbReference type="ARBA" id="ARBA00005417"/>
    </source>
</evidence>
<dbReference type="InterPro" id="IPR050093">
    <property type="entry name" value="ABC_SmlMolc_Importer"/>
</dbReference>
<keyword evidence="3" id="KW-0547">Nucleotide-binding</keyword>
<dbReference type="InterPro" id="IPR003439">
    <property type="entry name" value="ABC_transporter-like_ATP-bd"/>
</dbReference>
<keyword evidence="2" id="KW-0813">Transport</keyword>
<evidence type="ECO:0000313" key="7">
    <source>
        <dbReference type="Proteomes" id="UP000306441"/>
    </source>
</evidence>
<name>A0ABY2QAG3_9HYPH</name>
<keyword evidence="4 6" id="KW-0067">ATP-binding</keyword>
<keyword evidence="7" id="KW-1185">Reference proteome</keyword>
<evidence type="ECO:0000313" key="6">
    <source>
        <dbReference type="EMBL" id="THF57733.1"/>
    </source>
</evidence>
<comment type="similarity">
    <text evidence="1">Belongs to the ABC transporter superfamily.</text>
</comment>
<dbReference type="PANTHER" id="PTHR42781:SF4">
    <property type="entry name" value="SPERMIDINE_PUTRESCINE IMPORT ATP-BINDING PROTEIN POTA"/>
    <property type="match status" value="1"/>
</dbReference>
<evidence type="ECO:0000256" key="2">
    <source>
        <dbReference type="ARBA" id="ARBA00022448"/>
    </source>
</evidence>
<dbReference type="SMART" id="SM00382">
    <property type="entry name" value="AAA"/>
    <property type="match status" value="1"/>
</dbReference>
<dbReference type="SUPFAM" id="SSF50331">
    <property type="entry name" value="MOP-like"/>
    <property type="match status" value="1"/>
</dbReference>
<accession>A0ABY2QAG3</accession>
<reference evidence="6 7" key="1">
    <citation type="submission" date="2019-04" db="EMBL/GenBank/DDBJ databases">
        <title>Mesorhizobium composti sp. nov., isolated from compost.</title>
        <authorList>
            <person name="Lin S.-Y."/>
            <person name="Hameed A."/>
            <person name="Hsieh Y.-T."/>
            <person name="Young C.-C."/>
        </authorList>
    </citation>
    <scope>NUCLEOTIDE SEQUENCE [LARGE SCALE GENOMIC DNA]</scope>
    <source>
        <strain evidence="6 7">CC-YTH430</strain>
    </source>
</reference>
<dbReference type="EMBL" id="SSNY01000004">
    <property type="protein sequence ID" value="THF57733.1"/>
    <property type="molecule type" value="Genomic_DNA"/>
</dbReference>
<feature type="domain" description="ABC transporter" evidence="5">
    <location>
        <begin position="4"/>
        <end position="234"/>
    </location>
</feature>
<evidence type="ECO:0000256" key="3">
    <source>
        <dbReference type="ARBA" id="ARBA00022741"/>
    </source>
</evidence>
<proteinExistence type="inferred from homology"/>
<dbReference type="SUPFAM" id="SSF52540">
    <property type="entry name" value="P-loop containing nucleoside triphosphate hydrolases"/>
    <property type="match status" value="1"/>
</dbReference>